<name>A0A7C4E169_CALS0</name>
<dbReference type="InterPro" id="IPR003673">
    <property type="entry name" value="CoA-Trfase_fam_III"/>
</dbReference>
<dbReference type="EMBL" id="DTCM01000088">
    <property type="protein sequence ID" value="HGL41495.1"/>
    <property type="molecule type" value="Genomic_DNA"/>
</dbReference>
<evidence type="ECO:0000313" key="3">
    <source>
        <dbReference type="EMBL" id="HGN90298.1"/>
    </source>
</evidence>
<sequence>MKPAAPLDDVSVLEIGTAIAGPLCGAILAEMGAKVIKVEHPTRGDDARHFGKIVKGESLYFFNYNRNKLSLAVDIKKKEGLAIVKKLIREVDVLIENYRPGTLSKLGLSYEQVKHLNKRIIYCSISGFGSRGFYRDYKGYDVVVQAMSGLMWMNREPGAEPMRLPAPLTDILAAYSAAAAVCAALHLRERLKKAVKIDASLLQMGLAAVSQWLVDTWVTKEEVKPFGNKYPALAPYEPFRTKDGWIVVAVGNDEQWLSLCRATGRSDLMEDMRFRTNQDRIKPHNRSYLAAELQKTLGERTSKEWVTLFQEEGIPAGPVYSLTDVLNDENLSSLGLFSPTRHPTIGEVLAVRLTAFFQGFTTHQRPAPRLGEHTENILKELGYSRRKIQELADRGVVKTFSETT</sequence>
<gene>
    <name evidence="3" type="ORF">ENT82_04120</name>
    <name evidence="2" type="ORF">ENU43_07540</name>
</gene>
<dbReference type="Gene3D" id="3.30.1540.10">
    <property type="entry name" value="formyl-coa transferase, domain 3"/>
    <property type="match status" value="1"/>
</dbReference>
<dbReference type="SUPFAM" id="SSF89796">
    <property type="entry name" value="CoA-transferase family III (CaiB/BaiF)"/>
    <property type="match status" value="1"/>
</dbReference>
<protein>
    <submittedName>
        <fullName evidence="3">CoA transferase</fullName>
    </submittedName>
</protein>
<dbReference type="PANTHER" id="PTHR48207">
    <property type="entry name" value="SUCCINATE--HYDROXYMETHYLGLUTARATE COA-TRANSFERASE"/>
    <property type="match status" value="1"/>
</dbReference>
<dbReference type="Gene3D" id="3.40.50.10540">
    <property type="entry name" value="Crotonobetainyl-coa:carnitine coa-transferase, domain 1"/>
    <property type="match status" value="1"/>
</dbReference>
<proteinExistence type="predicted"/>
<dbReference type="InterPro" id="IPR044855">
    <property type="entry name" value="CoA-Trfase_III_dom3_sf"/>
</dbReference>
<dbReference type="GO" id="GO:0008410">
    <property type="term" value="F:CoA-transferase activity"/>
    <property type="evidence" value="ECO:0007669"/>
    <property type="project" value="TreeGrafter"/>
</dbReference>
<keyword evidence="1 3" id="KW-0808">Transferase</keyword>
<dbReference type="InterPro" id="IPR023606">
    <property type="entry name" value="CoA-Trfase_III_dom_1_sf"/>
</dbReference>
<reference evidence="3" key="1">
    <citation type="journal article" date="2020" name="mSystems">
        <title>Genome- and Community-Level Interaction Insights into Carbon Utilization and Element Cycling Functions of Hydrothermarchaeota in Hydrothermal Sediment.</title>
        <authorList>
            <person name="Zhou Z."/>
            <person name="Liu Y."/>
            <person name="Xu W."/>
            <person name="Pan J."/>
            <person name="Luo Z.H."/>
            <person name="Li M."/>
        </authorList>
    </citation>
    <scope>NUCLEOTIDE SEQUENCE [LARGE SCALE GENOMIC DNA]</scope>
    <source>
        <strain evidence="3">SpSt-613</strain>
        <strain evidence="2">SpSt-669</strain>
    </source>
</reference>
<dbReference type="Pfam" id="PF02515">
    <property type="entry name" value="CoA_transf_3"/>
    <property type="match status" value="1"/>
</dbReference>
<evidence type="ECO:0000256" key="1">
    <source>
        <dbReference type="ARBA" id="ARBA00022679"/>
    </source>
</evidence>
<organism evidence="3">
    <name type="scientific">Caldiarchaeum subterraneum</name>
    <dbReference type="NCBI Taxonomy" id="311458"/>
    <lineage>
        <taxon>Archaea</taxon>
        <taxon>Nitrososphaerota</taxon>
        <taxon>Candidatus Caldarchaeales</taxon>
        <taxon>Candidatus Caldarchaeaceae</taxon>
        <taxon>Candidatus Caldarchaeum</taxon>
    </lineage>
</organism>
<dbReference type="InterPro" id="IPR050483">
    <property type="entry name" value="CoA-transferase_III_domain"/>
</dbReference>
<dbReference type="EMBL" id="DTAD01000039">
    <property type="protein sequence ID" value="HGN90298.1"/>
    <property type="molecule type" value="Genomic_DNA"/>
</dbReference>
<dbReference type="PANTHER" id="PTHR48207:SF3">
    <property type="entry name" value="SUCCINATE--HYDROXYMETHYLGLUTARATE COA-TRANSFERASE"/>
    <property type="match status" value="1"/>
</dbReference>
<comment type="caution">
    <text evidence="3">The sequence shown here is derived from an EMBL/GenBank/DDBJ whole genome shotgun (WGS) entry which is preliminary data.</text>
</comment>
<accession>A0A7C4E169</accession>
<evidence type="ECO:0000313" key="2">
    <source>
        <dbReference type="EMBL" id="HGL41495.1"/>
    </source>
</evidence>
<dbReference type="AlphaFoldDB" id="A0A7C4E169"/>